<evidence type="ECO:0000313" key="1">
    <source>
        <dbReference type="EMBL" id="KMM34151.1"/>
    </source>
</evidence>
<accession>A0A0J6CD38</accession>
<dbReference type="AlphaFoldDB" id="A0A0J6CD38"/>
<protein>
    <submittedName>
        <fullName evidence="1">Uncharacterized protein</fullName>
    </submittedName>
</protein>
<sequence length="107" mass="12346">MINSSASETFDKYYPMQYDGRNIDVRVIWEMENGEIYNVLGGAAGERLFSTRDVCFFDADIVYLTSYLNDMKNNKKIEITGYVNTTTGYADFELIDHGNGEWPWSLE</sequence>
<evidence type="ECO:0000313" key="2">
    <source>
        <dbReference type="Proteomes" id="UP000036166"/>
    </source>
</evidence>
<gene>
    <name evidence="1" type="ORF">ACM15_08440</name>
</gene>
<reference evidence="1 2" key="1">
    <citation type="submission" date="2015-06" db="EMBL/GenBank/DDBJ databases">
        <title>Draft Genome Sequence of Parabacteroides goldsteinii with Putative Novel Metallo-Beta-Lactamases Isolated from a Blood Culture from a Human Patient.</title>
        <authorList>
            <person name="Krogh T.J."/>
            <person name="Agergaard C.N."/>
            <person name="Moller-Jensen J."/>
            <person name="Justesen U.S."/>
        </authorList>
    </citation>
    <scope>NUCLEOTIDE SEQUENCE [LARGE SCALE GENOMIC DNA]</scope>
    <source>
        <strain evidence="1 2">910340</strain>
    </source>
</reference>
<comment type="caution">
    <text evidence="1">The sequence shown here is derived from an EMBL/GenBank/DDBJ whole genome shotgun (WGS) entry which is preliminary data.</text>
</comment>
<dbReference type="PATRIC" id="fig|328812.4.peg.2212"/>
<proteinExistence type="predicted"/>
<name>A0A0J6CD38_9BACT</name>
<organism evidence="1 2">
    <name type="scientific">Parabacteroides goldsteinii</name>
    <dbReference type="NCBI Taxonomy" id="328812"/>
    <lineage>
        <taxon>Bacteria</taxon>
        <taxon>Pseudomonadati</taxon>
        <taxon>Bacteroidota</taxon>
        <taxon>Bacteroidia</taxon>
        <taxon>Bacteroidales</taxon>
        <taxon>Tannerellaceae</taxon>
        <taxon>Parabacteroides</taxon>
    </lineage>
</organism>
<dbReference type="EMBL" id="LFJV01000022">
    <property type="protein sequence ID" value="KMM34151.1"/>
    <property type="molecule type" value="Genomic_DNA"/>
</dbReference>
<dbReference type="Proteomes" id="UP000036166">
    <property type="component" value="Unassembled WGS sequence"/>
</dbReference>